<dbReference type="Proteomes" id="UP001596043">
    <property type="component" value="Unassembled WGS sequence"/>
</dbReference>
<dbReference type="InterPro" id="IPR006680">
    <property type="entry name" value="Amidohydro-rel"/>
</dbReference>
<organism evidence="3 4">
    <name type="scientific">Dokdonia ponticola</name>
    <dbReference type="NCBI Taxonomy" id="2041041"/>
    <lineage>
        <taxon>Bacteria</taxon>
        <taxon>Pseudomonadati</taxon>
        <taxon>Bacteroidota</taxon>
        <taxon>Flavobacteriia</taxon>
        <taxon>Flavobacteriales</taxon>
        <taxon>Flavobacteriaceae</taxon>
        <taxon>Dokdonia</taxon>
    </lineage>
</organism>
<feature type="chain" id="PRO_5046674143" evidence="1">
    <location>
        <begin position="19"/>
        <end position="415"/>
    </location>
</feature>
<protein>
    <submittedName>
        <fullName evidence="3">Amidohydrolase family protein</fullName>
    </submittedName>
</protein>
<dbReference type="SUPFAM" id="SSF51338">
    <property type="entry name" value="Composite domain of metallo-dependent hydrolases"/>
    <property type="match status" value="1"/>
</dbReference>
<dbReference type="CDD" id="cd01299">
    <property type="entry name" value="Met_dep_hydrolase_A"/>
    <property type="match status" value="1"/>
</dbReference>
<dbReference type="InterPro" id="IPR051781">
    <property type="entry name" value="Metallo-dep_Hydrolase"/>
</dbReference>
<sequence length="415" mass="45402">MKKIIIFVITLCITSVYSQTVLKPDAVFDGETLHKNWVVVVTDSIITYAGVSTAETDRYFRIPLEGMTLMPGLIEGHSHLLLHPYNETNWNDQVLKESHTERAIRGVVHAKNSLVSGVTTMRDLGSEGAGYSDVYLKKMIDQGIIPGPRLLVAGPAIVATGAYGPKGFHEGVTVPLGAESASGTTEVIKAVRRQLGNGADFIKIYADYRWRAGETPQATFLQEELDAMIATAETAGRYAVAHASTPEGMRRAVLAGVETIEHGDGGTLEIFQFMKEKQVAFYPTLAAGDAISQYKGWNKITDTDPDRIRNKKVSFALALQSGVTIGFGGDVGVYTHGENYRELELMVEYGMTPIQTLRAATSVNAKVFHLEKLGNIKEGFWADLIAVPGDPTKDITTLRNVTFVMKNGKIYKQEK</sequence>
<evidence type="ECO:0000313" key="3">
    <source>
        <dbReference type="EMBL" id="MFC4635515.1"/>
    </source>
</evidence>
<keyword evidence="1" id="KW-0732">Signal</keyword>
<dbReference type="InterPro" id="IPR057744">
    <property type="entry name" value="OTAase-like"/>
</dbReference>
<dbReference type="EMBL" id="JBHSFV010000011">
    <property type="protein sequence ID" value="MFC4635515.1"/>
    <property type="molecule type" value="Genomic_DNA"/>
</dbReference>
<dbReference type="Pfam" id="PF01979">
    <property type="entry name" value="Amidohydro_1"/>
    <property type="match status" value="1"/>
</dbReference>
<evidence type="ECO:0000256" key="1">
    <source>
        <dbReference type="SAM" id="SignalP"/>
    </source>
</evidence>
<dbReference type="RefSeq" id="WP_379980821.1">
    <property type="nucleotide sequence ID" value="NZ_JBHSFV010000011.1"/>
</dbReference>
<dbReference type="Gene3D" id="3.20.20.140">
    <property type="entry name" value="Metal-dependent hydrolases"/>
    <property type="match status" value="1"/>
</dbReference>
<dbReference type="Gene3D" id="2.30.40.10">
    <property type="entry name" value="Urease, subunit C, domain 1"/>
    <property type="match status" value="1"/>
</dbReference>
<dbReference type="InterPro" id="IPR032466">
    <property type="entry name" value="Metal_Hydrolase"/>
</dbReference>
<dbReference type="SUPFAM" id="SSF51556">
    <property type="entry name" value="Metallo-dependent hydrolases"/>
    <property type="match status" value="1"/>
</dbReference>
<reference evidence="4" key="1">
    <citation type="journal article" date="2019" name="Int. J. Syst. Evol. Microbiol.">
        <title>The Global Catalogue of Microorganisms (GCM) 10K type strain sequencing project: providing services to taxonomists for standard genome sequencing and annotation.</title>
        <authorList>
            <consortium name="The Broad Institute Genomics Platform"/>
            <consortium name="The Broad Institute Genome Sequencing Center for Infectious Disease"/>
            <person name="Wu L."/>
            <person name="Ma J."/>
        </authorList>
    </citation>
    <scope>NUCLEOTIDE SEQUENCE [LARGE SCALE GENOMIC DNA]</scope>
    <source>
        <strain evidence="4">YJ-61-S</strain>
    </source>
</reference>
<dbReference type="PANTHER" id="PTHR43135">
    <property type="entry name" value="ALPHA-D-RIBOSE 1-METHYLPHOSPHONATE 5-TRIPHOSPHATE DIPHOSPHATASE"/>
    <property type="match status" value="1"/>
</dbReference>
<feature type="signal peptide" evidence="1">
    <location>
        <begin position="1"/>
        <end position="18"/>
    </location>
</feature>
<comment type="caution">
    <text evidence="3">The sequence shown here is derived from an EMBL/GenBank/DDBJ whole genome shotgun (WGS) entry which is preliminary data.</text>
</comment>
<dbReference type="PANTHER" id="PTHR43135:SF3">
    <property type="entry name" value="ALPHA-D-RIBOSE 1-METHYLPHOSPHONATE 5-TRIPHOSPHATE DIPHOSPHATASE"/>
    <property type="match status" value="1"/>
</dbReference>
<evidence type="ECO:0000313" key="4">
    <source>
        <dbReference type="Proteomes" id="UP001596043"/>
    </source>
</evidence>
<dbReference type="InterPro" id="IPR011059">
    <property type="entry name" value="Metal-dep_hydrolase_composite"/>
</dbReference>
<name>A0ABV9I1C2_9FLAO</name>
<keyword evidence="4" id="KW-1185">Reference proteome</keyword>
<accession>A0ABV9I1C2</accession>
<evidence type="ECO:0000259" key="2">
    <source>
        <dbReference type="Pfam" id="PF01979"/>
    </source>
</evidence>
<proteinExistence type="predicted"/>
<feature type="domain" description="Amidohydrolase-related" evidence="2">
    <location>
        <begin position="68"/>
        <end position="410"/>
    </location>
</feature>
<gene>
    <name evidence="3" type="ORF">ACFO3O_16515</name>
</gene>